<feature type="non-terminal residue" evidence="1">
    <location>
        <position position="35"/>
    </location>
</feature>
<accession>A0A819CGW0</accession>
<sequence>MDVTTHPDIVIDTHTPHISWQLANEYTDNGHLIRE</sequence>
<comment type="caution">
    <text evidence="1">The sequence shown here is derived from an EMBL/GenBank/DDBJ whole genome shotgun (WGS) entry which is preliminary data.</text>
</comment>
<name>A0A819CGW0_9BILA</name>
<protein>
    <submittedName>
        <fullName evidence="1">Uncharacterized protein</fullName>
    </submittedName>
</protein>
<gene>
    <name evidence="1" type="ORF">KXQ929_LOCUS17691</name>
</gene>
<evidence type="ECO:0000313" key="2">
    <source>
        <dbReference type="Proteomes" id="UP000663868"/>
    </source>
</evidence>
<dbReference type="EMBL" id="CAJOBB010001122">
    <property type="protein sequence ID" value="CAF3812240.1"/>
    <property type="molecule type" value="Genomic_DNA"/>
</dbReference>
<reference evidence="1" key="1">
    <citation type="submission" date="2021-02" db="EMBL/GenBank/DDBJ databases">
        <authorList>
            <person name="Nowell W R."/>
        </authorList>
    </citation>
    <scope>NUCLEOTIDE SEQUENCE</scope>
</reference>
<dbReference type="AlphaFoldDB" id="A0A819CGW0"/>
<organism evidence="1 2">
    <name type="scientific">Adineta steineri</name>
    <dbReference type="NCBI Taxonomy" id="433720"/>
    <lineage>
        <taxon>Eukaryota</taxon>
        <taxon>Metazoa</taxon>
        <taxon>Spiralia</taxon>
        <taxon>Gnathifera</taxon>
        <taxon>Rotifera</taxon>
        <taxon>Eurotatoria</taxon>
        <taxon>Bdelloidea</taxon>
        <taxon>Adinetida</taxon>
        <taxon>Adinetidae</taxon>
        <taxon>Adineta</taxon>
    </lineage>
</organism>
<dbReference type="Proteomes" id="UP000663868">
    <property type="component" value="Unassembled WGS sequence"/>
</dbReference>
<proteinExistence type="predicted"/>
<evidence type="ECO:0000313" key="1">
    <source>
        <dbReference type="EMBL" id="CAF3812240.1"/>
    </source>
</evidence>